<evidence type="ECO:0000256" key="1">
    <source>
        <dbReference type="ARBA" id="ARBA00023015"/>
    </source>
</evidence>
<dbReference type="PATRIC" id="fig|935700.4.peg.121"/>
<dbReference type="SMART" id="SM00342">
    <property type="entry name" value="HTH_ARAC"/>
    <property type="match status" value="1"/>
</dbReference>
<evidence type="ECO:0000256" key="3">
    <source>
        <dbReference type="ARBA" id="ARBA00023163"/>
    </source>
</evidence>
<organism evidence="5 6">
    <name type="scientific">Jannaschia aquimarina</name>
    <dbReference type="NCBI Taxonomy" id="935700"/>
    <lineage>
        <taxon>Bacteria</taxon>
        <taxon>Pseudomonadati</taxon>
        <taxon>Pseudomonadota</taxon>
        <taxon>Alphaproteobacteria</taxon>
        <taxon>Rhodobacterales</taxon>
        <taxon>Roseobacteraceae</taxon>
        <taxon>Jannaschia</taxon>
    </lineage>
</organism>
<keyword evidence="2" id="KW-0238">DNA-binding</keyword>
<gene>
    <name evidence="5" type="primary">araC_2</name>
    <name evidence="5" type="ORF">jaqu_01140</name>
</gene>
<evidence type="ECO:0000313" key="6">
    <source>
        <dbReference type="Proteomes" id="UP000032232"/>
    </source>
</evidence>
<dbReference type="SUPFAM" id="SSF46689">
    <property type="entry name" value="Homeodomain-like"/>
    <property type="match status" value="2"/>
</dbReference>
<dbReference type="Pfam" id="PF12833">
    <property type="entry name" value="HTH_18"/>
    <property type="match status" value="1"/>
</dbReference>
<keyword evidence="1" id="KW-0805">Transcription regulation</keyword>
<dbReference type="Gene3D" id="1.10.10.60">
    <property type="entry name" value="Homeodomain-like"/>
    <property type="match status" value="1"/>
</dbReference>
<dbReference type="InterPro" id="IPR050204">
    <property type="entry name" value="AraC_XylS_family_regulators"/>
</dbReference>
<keyword evidence="3" id="KW-0804">Transcription</keyword>
<proteinExistence type="predicted"/>
<dbReference type="PROSITE" id="PS01124">
    <property type="entry name" value="HTH_ARAC_FAMILY_2"/>
    <property type="match status" value="1"/>
</dbReference>
<comment type="caution">
    <text evidence="5">The sequence shown here is derived from an EMBL/GenBank/DDBJ whole genome shotgun (WGS) entry which is preliminary data.</text>
</comment>
<evidence type="ECO:0000313" key="5">
    <source>
        <dbReference type="EMBL" id="KIT18094.1"/>
    </source>
</evidence>
<dbReference type="PANTHER" id="PTHR46796:SF6">
    <property type="entry name" value="ARAC SUBFAMILY"/>
    <property type="match status" value="1"/>
</dbReference>
<name>A0A0D1EKH3_9RHOB</name>
<dbReference type="GO" id="GO:0003700">
    <property type="term" value="F:DNA-binding transcription factor activity"/>
    <property type="evidence" value="ECO:0007669"/>
    <property type="project" value="InterPro"/>
</dbReference>
<accession>A0A0D1EKH3</accession>
<dbReference type="AlphaFoldDB" id="A0A0D1EKH3"/>
<dbReference type="GO" id="GO:0043565">
    <property type="term" value="F:sequence-specific DNA binding"/>
    <property type="evidence" value="ECO:0007669"/>
    <property type="project" value="InterPro"/>
</dbReference>
<dbReference type="InterPro" id="IPR018060">
    <property type="entry name" value="HTH_AraC"/>
</dbReference>
<dbReference type="EMBL" id="JYFE01000004">
    <property type="protein sequence ID" value="KIT18094.1"/>
    <property type="molecule type" value="Genomic_DNA"/>
</dbReference>
<dbReference type="Proteomes" id="UP000032232">
    <property type="component" value="Unassembled WGS sequence"/>
</dbReference>
<reference evidence="5 6" key="1">
    <citation type="submission" date="2015-02" db="EMBL/GenBank/DDBJ databases">
        <title>Genome Sequence of Jannaschia aquimarina DSM28248, a member of the Roseobacter clade.</title>
        <authorList>
            <person name="Voget S."/>
            <person name="Daniel R."/>
        </authorList>
    </citation>
    <scope>NUCLEOTIDE SEQUENCE [LARGE SCALE GENOMIC DNA]</scope>
    <source>
        <strain evidence="5 6">GSW-M26</strain>
    </source>
</reference>
<dbReference type="InterPro" id="IPR009057">
    <property type="entry name" value="Homeodomain-like_sf"/>
</dbReference>
<protein>
    <submittedName>
        <fullName evidence="5">AraC_2 protein</fullName>
    </submittedName>
</protein>
<dbReference type="OrthoDB" id="9783876at2"/>
<evidence type="ECO:0000259" key="4">
    <source>
        <dbReference type="PROSITE" id="PS01124"/>
    </source>
</evidence>
<evidence type="ECO:0000256" key="2">
    <source>
        <dbReference type="ARBA" id="ARBA00023125"/>
    </source>
</evidence>
<dbReference type="RefSeq" id="WP_084629234.1">
    <property type="nucleotide sequence ID" value="NZ_JYFE01000004.1"/>
</dbReference>
<dbReference type="STRING" id="935700.jaqu_01140"/>
<sequence length="306" mass="33335">MKTLTAMEQGRAKDDHAFRALGQTGSFTPYTSPRAHVCTISGMSVVALPPGPVELDMRDVPFFINVAPSVQPSALHRLNLNGRDIRHRSHLPRRPALDVYAGGSHHEIVAANSDWELLIQVDDGRLPALAAEDWDDRLEDTFDMASLMDPVALQLSRLALDHLRRGDPDRLYVEGLAIALTARAVGLATKRGPCAPTGGTDARIARAVDYIEAHLSDDLSVALIASEAAMSPSWFAACFKDQIGQPVHAYVMARRCERARLLIAERRLPLAQVAAACGFAHQAHMGRAFKARFGTTPKEARTSFSS</sequence>
<feature type="domain" description="HTH araC/xylS-type" evidence="4">
    <location>
        <begin position="205"/>
        <end position="303"/>
    </location>
</feature>
<dbReference type="PANTHER" id="PTHR46796">
    <property type="entry name" value="HTH-TYPE TRANSCRIPTIONAL ACTIVATOR RHAS-RELATED"/>
    <property type="match status" value="1"/>
</dbReference>
<keyword evidence="6" id="KW-1185">Reference proteome</keyword>